<dbReference type="InterPro" id="IPR001647">
    <property type="entry name" value="HTH_TetR"/>
</dbReference>
<dbReference type="SUPFAM" id="SSF46689">
    <property type="entry name" value="Homeodomain-like"/>
    <property type="match status" value="1"/>
</dbReference>
<dbReference type="PROSITE" id="PS50977">
    <property type="entry name" value="HTH_TETR_2"/>
    <property type="match status" value="1"/>
</dbReference>
<dbReference type="STRING" id="410332.SAMN04488550_1104"/>
<evidence type="ECO:0000259" key="3">
    <source>
        <dbReference type="PROSITE" id="PS50977"/>
    </source>
</evidence>
<dbReference type="EMBL" id="BAOP01000015">
    <property type="protein sequence ID" value="GAC80133.1"/>
    <property type="molecule type" value="Genomic_DNA"/>
</dbReference>
<dbReference type="Proteomes" id="UP000035009">
    <property type="component" value="Unassembled WGS sequence"/>
</dbReference>
<keyword evidence="1 2" id="KW-0238">DNA-binding</keyword>
<comment type="caution">
    <text evidence="4">The sequence shown here is derived from an EMBL/GenBank/DDBJ whole genome shotgun (WGS) entry which is preliminary data.</text>
</comment>
<feature type="DNA-binding region" description="H-T-H motif" evidence="2">
    <location>
        <begin position="62"/>
        <end position="81"/>
    </location>
</feature>
<organism evidence="4 5">
    <name type="scientific">Gordonia malaquae NBRC 108250</name>
    <dbReference type="NCBI Taxonomy" id="1223542"/>
    <lineage>
        <taxon>Bacteria</taxon>
        <taxon>Bacillati</taxon>
        <taxon>Actinomycetota</taxon>
        <taxon>Actinomycetes</taxon>
        <taxon>Mycobacteriales</taxon>
        <taxon>Gordoniaceae</taxon>
        <taxon>Gordonia</taxon>
    </lineage>
</organism>
<reference evidence="4 5" key="1">
    <citation type="submission" date="2013-02" db="EMBL/GenBank/DDBJ databases">
        <title>Whole genome shotgun sequence of Gordonia malaquae NBRC 108250.</title>
        <authorList>
            <person name="Yoshida I."/>
            <person name="Hosoyama A."/>
            <person name="Tsuchikane K."/>
            <person name="Ando Y."/>
            <person name="Baba S."/>
            <person name="Ohji S."/>
            <person name="Hamada M."/>
            <person name="Tamura T."/>
            <person name="Yamazoe A."/>
            <person name="Yamazaki S."/>
            <person name="Fujita N."/>
        </authorList>
    </citation>
    <scope>NUCLEOTIDE SEQUENCE [LARGE SCALE GENOMIC DNA]</scope>
    <source>
        <strain evidence="4 5">NBRC 108250</strain>
    </source>
</reference>
<dbReference type="eggNOG" id="COG1309">
    <property type="taxonomic scope" value="Bacteria"/>
</dbReference>
<dbReference type="GO" id="GO:0003677">
    <property type="term" value="F:DNA binding"/>
    <property type="evidence" value="ECO:0007669"/>
    <property type="project" value="UniProtKB-UniRule"/>
</dbReference>
<dbReference type="Gene3D" id="1.10.357.10">
    <property type="entry name" value="Tetracycline Repressor, domain 2"/>
    <property type="match status" value="1"/>
</dbReference>
<feature type="domain" description="HTH tetR-type" evidence="3">
    <location>
        <begin position="39"/>
        <end position="99"/>
    </location>
</feature>
<evidence type="ECO:0000313" key="4">
    <source>
        <dbReference type="EMBL" id="GAC80133.1"/>
    </source>
</evidence>
<evidence type="ECO:0000256" key="1">
    <source>
        <dbReference type="ARBA" id="ARBA00023125"/>
    </source>
</evidence>
<evidence type="ECO:0000256" key="2">
    <source>
        <dbReference type="PROSITE-ProRule" id="PRU00335"/>
    </source>
</evidence>
<dbReference type="InterPro" id="IPR009057">
    <property type="entry name" value="Homeodomain-like_sf"/>
</dbReference>
<dbReference type="OrthoDB" id="5242485at2"/>
<gene>
    <name evidence="4" type="ORF">GM1_015_00070</name>
</gene>
<dbReference type="RefSeq" id="WP_008378964.1">
    <property type="nucleotide sequence ID" value="NZ_BAOP01000015.1"/>
</dbReference>
<dbReference type="Pfam" id="PF00440">
    <property type="entry name" value="TetR_N"/>
    <property type="match status" value="1"/>
</dbReference>
<name>M3VBE7_GORML</name>
<accession>M3VBE7</accession>
<dbReference type="AlphaFoldDB" id="M3VBE7"/>
<proteinExistence type="predicted"/>
<evidence type="ECO:0000313" key="5">
    <source>
        <dbReference type="Proteomes" id="UP000035009"/>
    </source>
</evidence>
<sequence length="227" mass="25588">MSASPQNPDIPRITEGAFFTTPQRLPRGPHGLTRDEVQTIQRERLMIAYTELVAARGYHAVGVRDVVARSSMSRTAFYECFDNLDDCADAAYQRFITVLVSTMTERLRATDVSHEVPTVILSYLEALQFDLVVARTFQLEFDAAGPASRRRRRDALGFIATVLRDEHRRLAELDPSLDPDLPTSVFLAMVYALRQLASDALDDPDVTDLRHLEPPLSAWLTRSLRRG</sequence>
<protein>
    <recommendedName>
        <fullName evidence="3">HTH tetR-type domain-containing protein</fullName>
    </recommendedName>
</protein>
<keyword evidence="5" id="KW-1185">Reference proteome</keyword>